<evidence type="ECO:0000256" key="12">
    <source>
        <dbReference type="RuleBase" id="RU366010"/>
    </source>
</evidence>
<evidence type="ECO:0000256" key="11">
    <source>
        <dbReference type="PIRSR" id="PIRSR610300-51"/>
    </source>
</evidence>
<evidence type="ECO:0000256" key="8">
    <source>
        <dbReference type="ARBA" id="ARBA00023004"/>
    </source>
</evidence>
<evidence type="ECO:0000313" key="14">
    <source>
        <dbReference type="Proteomes" id="UP000800093"/>
    </source>
</evidence>
<name>A0A9P4KJ12_9PLEO</name>
<organism evidence="13 14">
    <name type="scientific">Lojkania enalia</name>
    <dbReference type="NCBI Taxonomy" id="147567"/>
    <lineage>
        <taxon>Eukaryota</taxon>
        <taxon>Fungi</taxon>
        <taxon>Dikarya</taxon>
        <taxon>Ascomycota</taxon>
        <taxon>Pezizomycotina</taxon>
        <taxon>Dothideomycetes</taxon>
        <taxon>Pleosporomycetidae</taxon>
        <taxon>Pleosporales</taxon>
        <taxon>Pleosporales incertae sedis</taxon>
        <taxon>Lojkania</taxon>
    </lineage>
</organism>
<comment type="cofactor">
    <cofactor evidence="12">
        <name>Fe cation</name>
        <dbReference type="ChEBI" id="CHEBI:24875"/>
    </cofactor>
    <text evidence="12">Binds 1 Fe cation per subunit.</text>
</comment>
<evidence type="ECO:0000256" key="10">
    <source>
        <dbReference type="PIRSR" id="PIRSR610300-50"/>
    </source>
</evidence>
<dbReference type="GO" id="GO:0017172">
    <property type="term" value="F:cysteine dioxygenase activity"/>
    <property type="evidence" value="ECO:0007669"/>
    <property type="project" value="UniProtKB-UniRule"/>
</dbReference>
<evidence type="ECO:0000256" key="4">
    <source>
        <dbReference type="ARBA" id="ARBA00022723"/>
    </source>
</evidence>
<dbReference type="GO" id="GO:0019448">
    <property type="term" value="P:L-cysteine catabolic process"/>
    <property type="evidence" value="ECO:0007669"/>
    <property type="project" value="TreeGrafter"/>
</dbReference>
<evidence type="ECO:0000256" key="6">
    <source>
        <dbReference type="ARBA" id="ARBA00022964"/>
    </source>
</evidence>
<keyword evidence="4 11" id="KW-0479">Metal-binding</keyword>
<dbReference type="Pfam" id="PF05995">
    <property type="entry name" value="CDO_I"/>
    <property type="match status" value="1"/>
</dbReference>
<protein>
    <recommendedName>
        <fullName evidence="9 12">Cysteine dioxygenase</fullName>
        <ecNumber evidence="3 12">1.13.11.20</ecNumber>
    </recommendedName>
</protein>
<dbReference type="Proteomes" id="UP000800093">
    <property type="component" value="Unassembled WGS sequence"/>
</dbReference>
<dbReference type="InterPro" id="IPR011051">
    <property type="entry name" value="RmlC_Cupin_sf"/>
</dbReference>
<feature type="binding site" evidence="11">
    <location>
        <position position="146"/>
    </location>
    <ligand>
        <name>Fe cation</name>
        <dbReference type="ChEBI" id="CHEBI:24875"/>
        <note>catalytic</note>
    </ligand>
</feature>
<evidence type="ECO:0000256" key="1">
    <source>
        <dbReference type="ARBA" id="ARBA00000629"/>
    </source>
</evidence>
<keyword evidence="6 12" id="KW-0223">Dioxygenase</keyword>
<comment type="caution">
    <text evidence="13">The sequence shown here is derived from an EMBL/GenBank/DDBJ whole genome shotgun (WGS) entry which is preliminary data.</text>
</comment>
<dbReference type="AlphaFoldDB" id="A0A9P4KJ12"/>
<evidence type="ECO:0000256" key="3">
    <source>
        <dbReference type="ARBA" id="ARBA00013133"/>
    </source>
</evidence>
<dbReference type="EC" id="1.13.11.20" evidence="3 12"/>
<comment type="similarity">
    <text evidence="2 12">Belongs to the cysteine dioxygenase family.</text>
</comment>
<dbReference type="GO" id="GO:0008198">
    <property type="term" value="F:ferrous iron binding"/>
    <property type="evidence" value="ECO:0007669"/>
    <property type="project" value="TreeGrafter"/>
</dbReference>
<feature type="binding site" evidence="11">
    <location>
        <position position="85"/>
    </location>
    <ligand>
        <name>Fe cation</name>
        <dbReference type="ChEBI" id="CHEBI:24875"/>
        <note>catalytic</note>
    </ligand>
</feature>
<dbReference type="InterPro" id="IPR014710">
    <property type="entry name" value="RmlC-like_jellyroll"/>
</dbReference>
<dbReference type="CDD" id="cd10548">
    <property type="entry name" value="cupin_CDO"/>
    <property type="match status" value="1"/>
</dbReference>
<keyword evidence="5 10" id="KW-0883">Thioether bond</keyword>
<gene>
    <name evidence="13" type="ORF">CC78DRAFT_48685</name>
</gene>
<feature type="binding site" evidence="11">
    <location>
        <position position="87"/>
    </location>
    <ligand>
        <name>Fe cation</name>
        <dbReference type="ChEBI" id="CHEBI:24875"/>
        <note>catalytic</note>
    </ligand>
</feature>
<dbReference type="SUPFAM" id="SSF51182">
    <property type="entry name" value="RmlC-like cupins"/>
    <property type="match status" value="1"/>
</dbReference>
<evidence type="ECO:0000256" key="9">
    <source>
        <dbReference type="ARBA" id="ARBA00070673"/>
    </source>
</evidence>
<evidence type="ECO:0000256" key="7">
    <source>
        <dbReference type="ARBA" id="ARBA00023002"/>
    </source>
</evidence>
<feature type="cross-link" description="3'-(S-cysteinyl)-tyrosine (Cys-Tyr)" evidence="10">
    <location>
        <begin position="92"/>
        <end position="163"/>
    </location>
</feature>
<dbReference type="EMBL" id="ML986589">
    <property type="protein sequence ID" value="KAF2267820.1"/>
    <property type="molecule type" value="Genomic_DNA"/>
</dbReference>
<comment type="catalytic activity">
    <reaction evidence="1 12">
        <text>L-cysteine + O2 = 3-sulfino-L-alanine + H(+)</text>
        <dbReference type="Rhea" id="RHEA:20441"/>
        <dbReference type="ChEBI" id="CHEBI:15378"/>
        <dbReference type="ChEBI" id="CHEBI:15379"/>
        <dbReference type="ChEBI" id="CHEBI:35235"/>
        <dbReference type="ChEBI" id="CHEBI:61085"/>
        <dbReference type="EC" id="1.13.11.20"/>
    </reaction>
</comment>
<dbReference type="OrthoDB" id="543511at2759"/>
<accession>A0A9P4KJ12</accession>
<reference evidence="14" key="1">
    <citation type="journal article" date="2020" name="Stud. Mycol.">
        <title>101 Dothideomycetes genomes: A test case for predicting lifestyles and emergence of pathogens.</title>
        <authorList>
            <person name="Haridas S."/>
            <person name="Albert R."/>
            <person name="Binder M."/>
            <person name="Bloem J."/>
            <person name="LaButti K."/>
            <person name="Salamov A."/>
            <person name="Andreopoulos B."/>
            <person name="Baker S."/>
            <person name="Barry K."/>
            <person name="Bills G."/>
            <person name="Bluhm B."/>
            <person name="Cannon C."/>
            <person name="Castanera R."/>
            <person name="Culley D."/>
            <person name="Daum C."/>
            <person name="Ezra D."/>
            <person name="Gonzalez J."/>
            <person name="Henrissat B."/>
            <person name="Kuo A."/>
            <person name="Liang C."/>
            <person name="Lipzen A."/>
            <person name="Lutzoni F."/>
            <person name="Magnuson J."/>
            <person name="Mondo S."/>
            <person name="Nolan M."/>
            <person name="Ohm R."/>
            <person name="Pangilinan J."/>
            <person name="Park H.-J."/>
            <person name="Ramirez L."/>
            <person name="Alfaro M."/>
            <person name="Sun H."/>
            <person name="Tritt A."/>
            <person name="Yoshinaga Y."/>
            <person name="Zwiers L.-H."/>
            <person name="Turgeon B."/>
            <person name="Goodwin S."/>
            <person name="Spatafora J."/>
            <person name="Crous P."/>
            <person name="Grigoriev I."/>
        </authorList>
    </citation>
    <scope>NUCLEOTIDE SEQUENCE [LARGE SCALE GENOMIC DNA]</scope>
    <source>
        <strain evidence="14">CBS 304.66</strain>
    </source>
</reference>
<keyword evidence="7 12" id="KW-0560">Oxidoreductase</keyword>
<evidence type="ECO:0000313" key="13">
    <source>
        <dbReference type="EMBL" id="KAF2267820.1"/>
    </source>
</evidence>
<sequence>MDKFHALVEDLKQRLGPSSGINSEDVDPLELQRLMEEYISNESEWSKYAHAHNGKTYTRNLVDIGNGKSNLLILVWTPGKGSPVHDHANAHCIMKVLQGRLVETRFERPTVQLNMDKHKSCPLKQIQNSEYCLNKVAYMADTLGLHKIFNPDAHEYAVSLHLYTPPNAAVYGCNVYEEETGHVRHITQCDFYSEYGKIKRPQP</sequence>
<dbReference type="Gene3D" id="2.60.120.10">
    <property type="entry name" value="Jelly Rolls"/>
    <property type="match status" value="1"/>
</dbReference>
<keyword evidence="8 11" id="KW-0408">Iron</keyword>
<proteinExistence type="inferred from homology"/>
<dbReference type="PANTHER" id="PTHR12918">
    <property type="entry name" value="CYSTEINE DIOXYGENASE"/>
    <property type="match status" value="1"/>
</dbReference>
<evidence type="ECO:0000256" key="5">
    <source>
        <dbReference type="ARBA" id="ARBA00022784"/>
    </source>
</evidence>
<evidence type="ECO:0000256" key="2">
    <source>
        <dbReference type="ARBA" id="ARBA00006622"/>
    </source>
</evidence>
<dbReference type="InterPro" id="IPR010300">
    <property type="entry name" value="CDO_1"/>
</dbReference>
<keyword evidence="14" id="KW-1185">Reference proteome</keyword>
<dbReference type="FunFam" id="2.60.120.10:FF:000189">
    <property type="entry name" value="Cysteine dioxygenase"/>
    <property type="match status" value="1"/>
</dbReference>
<dbReference type="PANTHER" id="PTHR12918:SF1">
    <property type="entry name" value="CYSTEINE DIOXYGENASE TYPE 1"/>
    <property type="match status" value="1"/>
</dbReference>